<gene>
    <name evidence="1" type="ORF">DS909_11845</name>
</gene>
<accession>A0A366WXX2</accession>
<organism evidence="1 2">
    <name type="scientific">Phaeobacter gallaeciensis</name>
    <dbReference type="NCBI Taxonomy" id="60890"/>
    <lineage>
        <taxon>Bacteria</taxon>
        <taxon>Pseudomonadati</taxon>
        <taxon>Pseudomonadota</taxon>
        <taxon>Alphaproteobacteria</taxon>
        <taxon>Rhodobacterales</taxon>
        <taxon>Roseobacteraceae</taxon>
        <taxon>Phaeobacter</taxon>
    </lineage>
</organism>
<dbReference type="RefSeq" id="WP_113823657.1">
    <property type="nucleotide sequence ID" value="NZ_QOCE01000031.1"/>
</dbReference>
<proteinExistence type="predicted"/>
<evidence type="ECO:0000313" key="2">
    <source>
        <dbReference type="Proteomes" id="UP000252706"/>
    </source>
</evidence>
<evidence type="ECO:0000313" key="1">
    <source>
        <dbReference type="EMBL" id="RBW54520.1"/>
    </source>
</evidence>
<protein>
    <submittedName>
        <fullName evidence="1">Uncharacterized protein</fullName>
    </submittedName>
</protein>
<dbReference type="OrthoDB" id="3034904at2"/>
<dbReference type="EMBL" id="QOCE01000031">
    <property type="protein sequence ID" value="RBW54520.1"/>
    <property type="molecule type" value="Genomic_DNA"/>
</dbReference>
<sequence length="253" mass="29095">MRDEASPPWAVGPGELLLHGVSLLREDSEAKRRIAMILIDNAVELTLQTYLTLPERITGVKLSRKQLDEYCSGFPKLLNGVEEHASEKLVGMHLGEFEWFHRLRNQLYHQGNGLTVEKRHVEVFAELSEKLFEALFDCRLKLGGHETDNIRLIGEFFELWIWMERRLSSVVPSVKHYSVTRMAEILVEEGEFSKADLNLFRQVQTIRNQLVHGDAETDEMLRSENMLKLKQAAKIVDEVSFRRLGIPKSEALA</sequence>
<reference evidence="1 2" key="1">
    <citation type="submission" date="2018-07" db="EMBL/GenBank/DDBJ databases">
        <title>Modular assembly of carbohydrate-degrading microbial communities in the ocean.</title>
        <authorList>
            <person name="Enke T.N."/>
            <person name="Datta M.S."/>
            <person name="Schwartzman J.A."/>
            <person name="Cermak N."/>
            <person name="Schmitz D.A."/>
            <person name="Barrere J."/>
            <person name="Cordero O.X."/>
        </authorList>
    </citation>
    <scope>NUCLEOTIDE SEQUENCE [LARGE SCALE GENOMIC DNA]</scope>
    <source>
        <strain evidence="1 2">C3M10</strain>
    </source>
</reference>
<comment type="caution">
    <text evidence="1">The sequence shown here is derived from an EMBL/GenBank/DDBJ whole genome shotgun (WGS) entry which is preliminary data.</text>
</comment>
<dbReference type="Proteomes" id="UP000252706">
    <property type="component" value="Unassembled WGS sequence"/>
</dbReference>
<dbReference type="AlphaFoldDB" id="A0A366WXX2"/>
<name>A0A366WXX2_9RHOB</name>